<dbReference type="PROSITE" id="PS51257">
    <property type="entry name" value="PROKAR_LIPOPROTEIN"/>
    <property type="match status" value="1"/>
</dbReference>
<dbReference type="RefSeq" id="WP_354614270.1">
    <property type="nucleotide sequence ID" value="NZ_JBEXAE010000002.1"/>
</dbReference>
<gene>
    <name evidence="1" type="ORF">ABXZ36_04420</name>
</gene>
<reference evidence="1 2" key="1">
    <citation type="submission" date="2024-07" db="EMBL/GenBank/DDBJ databases">
        <title>The genome sequence of type strain Sediminicola arcticus GDMCC 1.2805.</title>
        <authorList>
            <person name="Liu Y."/>
        </authorList>
    </citation>
    <scope>NUCLEOTIDE SEQUENCE [LARGE SCALE GENOMIC DNA]</scope>
    <source>
        <strain evidence="1 2">GDMCC 1.2805</strain>
    </source>
</reference>
<keyword evidence="2" id="KW-1185">Reference proteome</keyword>
<accession>A0ABV2SRV6</accession>
<sequence>MKLKYVYLAVAAVAIIISCSKDSSGGSASEESVVINKTPNLQGTGDSANDLLSNDSYTKLLIEIAYVTGFRPAQQTISDVEEYLKEVTFKQDIEVILKELPSPNEETLTLKEIDDLEKKNRTAYNDGNTIAVYIYFADAPADSDDPDSNLATLGAVYRNTSMVIYERTVRKLANSSILITVATAETATMHHEFGHLFGLVNLGGNMVNPHESQSENSAGVIEGDSHCDIDGCLMEAALEFGRGMKKMLTAKNGAVPELDAECRRDLQANGGR</sequence>
<dbReference type="Proteomes" id="UP001549799">
    <property type="component" value="Unassembled WGS sequence"/>
</dbReference>
<evidence type="ECO:0000313" key="2">
    <source>
        <dbReference type="Proteomes" id="UP001549799"/>
    </source>
</evidence>
<evidence type="ECO:0000313" key="1">
    <source>
        <dbReference type="EMBL" id="MET6989890.1"/>
    </source>
</evidence>
<protein>
    <recommendedName>
        <fullName evidence="3">Membrane metalloprotease</fullName>
    </recommendedName>
</protein>
<comment type="caution">
    <text evidence="1">The sequence shown here is derived from an EMBL/GenBank/DDBJ whole genome shotgun (WGS) entry which is preliminary data.</text>
</comment>
<proteinExistence type="predicted"/>
<name>A0ABV2SRV6_9FLAO</name>
<dbReference type="EMBL" id="JBEXAE010000002">
    <property type="protein sequence ID" value="MET6989890.1"/>
    <property type="molecule type" value="Genomic_DNA"/>
</dbReference>
<organism evidence="1 2">
    <name type="scientific">Sediminicola arcticus</name>
    <dbReference type="NCBI Taxonomy" id="1574308"/>
    <lineage>
        <taxon>Bacteria</taxon>
        <taxon>Pseudomonadati</taxon>
        <taxon>Bacteroidota</taxon>
        <taxon>Flavobacteriia</taxon>
        <taxon>Flavobacteriales</taxon>
        <taxon>Flavobacteriaceae</taxon>
        <taxon>Sediminicola</taxon>
    </lineage>
</organism>
<evidence type="ECO:0008006" key="3">
    <source>
        <dbReference type="Google" id="ProtNLM"/>
    </source>
</evidence>